<feature type="transmembrane region" description="Helical" evidence="1">
    <location>
        <begin position="145"/>
        <end position="165"/>
    </location>
</feature>
<dbReference type="Proteomes" id="UP000198307">
    <property type="component" value="Unassembled WGS sequence"/>
</dbReference>
<organism evidence="2 3">
    <name type="scientific">Paracoccus seriniphilus</name>
    <dbReference type="NCBI Taxonomy" id="184748"/>
    <lineage>
        <taxon>Bacteria</taxon>
        <taxon>Pseudomonadati</taxon>
        <taxon>Pseudomonadota</taxon>
        <taxon>Alphaproteobacteria</taxon>
        <taxon>Rhodobacterales</taxon>
        <taxon>Paracoccaceae</taxon>
        <taxon>Paracoccus</taxon>
    </lineage>
</organism>
<name>A0A239PMJ2_9RHOB</name>
<keyword evidence="1" id="KW-1133">Transmembrane helix</keyword>
<evidence type="ECO:0000313" key="3">
    <source>
        <dbReference type="Proteomes" id="UP000198307"/>
    </source>
</evidence>
<feature type="transmembrane region" description="Helical" evidence="1">
    <location>
        <begin position="113"/>
        <end position="133"/>
    </location>
</feature>
<feature type="transmembrane region" description="Helical" evidence="1">
    <location>
        <begin position="231"/>
        <end position="255"/>
    </location>
</feature>
<feature type="transmembrane region" description="Helical" evidence="1">
    <location>
        <begin position="267"/>
        <end position="285"/>
    </location>
</feature>
<feature type="transmembrane region" description="Helical" evidence="1">
    <location>
        <begin position="81"/>
        <end position="101"/>
    </location>
</feature>
<feature type="transmembrane region" description="Helical" evidence="1">
    <location>
        <begin position="356"/>
        <end position="382"/>
    </location>
</feature>
<reference evidence="2 3" key="1">
    <citation type="submission" date="2017-07" db="EMBL/GenBank/DDBJ databases">
        <authorList>
            <person name="Sun Z.S."/>
            <person name="Albrecht U."/>
            <person name="Echele G."/>
            <person name="Lee C.C."/>
        </authorList>
    </citation>
    <scope>NUCLEOTIDE SEQUENCE [LARGE SCALE GENOMIC DNA]</scope>
    <source>
        <strain evidence="2 3">DSM 14827</strain>
    </source>
</reference>
<keyword evidence="3" id="KW-1185">Reference proteome</keyword>
<feature type="transmembrane region" description="Helical" evidence="1">
    <location>
        <begin position="20"/>
        <end position="39"/>
    </location>
</feature>
<evidence type="ECO:0000256" key="1">
    <source>
        <dbReference type="SAM" id="Phobius"/>
    </source>
</evidence>
<evidence type="ECO:0000313" key="2">
    <source>
        <dbReference type="EMBL" id="SNT71534.1"/>
    </source>
</evidence>
<protein>
    <recommendedName>
        <fullName evidence="4">O-Antigen ligase</fullName>
    </recommendedName>
</protein>
<gene>
    <name evidence="2" type="ORF">SAMN05444959_10242</name>
</gene>
<feature type="transmembrane region" description="Helical" evidence="1">
    <location>
        <begin position="195"/>
        <end position="219"/>
    </location>
</feature>
<keyword evidence="1" id="KW-0472">Membrane</keyword>
<feature type="transmembrane region" description="Helical" evidence="1">
    <location>
        <begin position="394"/>
        <end position="410"/>
    </location>
</feature>
<sequence length="475" mass="52202">MMTSWPLVTLAMYLRMPAKSAVIWSILLGYLVLPAGMVLDLPALPGLSKHSIASLFGYLYATLLLGRRISFMPEGRVGRFLAILILLSPFLTVITNGDPIFINSQKTLPGLRLYDAASMLVGQLGFLCIWALAREFLRDTATLRQLVTALVIAWLWYSLPMLYEVRMSPQLHIRIYGFFQHDFAQMMRQGGFRPIVFLEHGLWIAILTSMSAMLCVVLGRSSPPDTARRYYMAAAYLMVVLILCKSMASLLYAALMMPALIFLSGKRLGQIAMLMGVLILSYPILRTLDVIPTGTLVEMAGRISDERAQSLQFRFENEDALLQHAMGRPLFGWGGWERSSIHDPLTGETVSTTDGLWVIAMGYGGFAGFIAQFGLLCLPIFMLGGIHRHAGREVSILAGGVAVVLAVNLIDLLPNATITPVTWLITGGLLGYLEQLRRGVPEDETVMVAAPRRTGGARPFAGLVGQSHTGPRSLL</sequence>
<proteinExistence type="predicted"/>
<dbReference type="AlphaFoldDB" id="A0A239PMJ2"/>
<keyword evidence="1" id="KW-0812">Transmembrane</keyword>
<feature type="transmembrane region" description="Helical" evidence="1">
    <location>
        <begin position="51"/>
        <end position="69"/>
    </location>
</feature>
<dbReference type="EMBL" id="FZQB01000002">
    <property type="protein sequence ID" value="SNT71534.1"/>
    <property type="molecule type" value="Genomic_DNA"/>
</dbReference>
<accession>A0A239PMJ2</accession>
<evidence type="ECO:0008006" key="4">
    <source>
        <dbReference type="Google" id="ProtNLM"/>
    </source>
</evidence>